<feature type="compositionally biased region" description="Polar residues" evidence="1">
    <location>
        <begin position="94"/>
        <end position="116"/>
    </location>
</feature>
<dbReference type="EMBL" id="WIXE01021202">
    <property type="protein sequence ID" value="KAK5968590.1"/>
    <property type="molecule type" value="Genomic_DNA"/>
</dbReference>
<keyword evidence="4" id="KW-1185">Reference proteome</keyword>
<feature type="chain" id="PRO_5043020333" evidence="2">
    <location>
        <begin position="17"/>
        <end position="122"/>
    </location>
</feature>
<name>A0AAN8FFW9_TRICO</name>
<keyword evidence="2" id="KW-0732">Signal</keyword>
<protein>
    <submittedName>
        <fullName evidence="3">Uncharacterized protein</fullName>
    </submittedName>
</protein>
<comment type="caution">
    <text evidence="3">The sequence shown here is derived from an EMBL/GenBank/DDBJ whole genome shotgun (WGS) entry which is preliminary data.</text>
</comment>
<feature type="region of interest" description="Disordered" evidence="1">
    <location>
        <begin position="80"/>
        <end position="122"/>
    </location>
</feature>
<feature type="non-terminal residue" evidence="3">
    <location>
        <position position="1"/>
    </location>
</feature>
<accession>A0AAN8FFW9</accession>
<evidence type="ECO:0000313" key="3">
    <source>
        <dbReference type="EMBL" id="KAK5968590.1"/>
    </source>
</evidence>
<feature type="signal peptide" evidence="2">
    <location>
        <begin position="1"/>
        <end position="16"/>
    </location>
</feature>
<sequence length="122" mass="13396">LLAIIMLSCCLAYCLCTTSDECDGDSVDSMDGRRHCGTSNGTVCSGKNFRYSPNNGTPCSPTYAYPDYISQDPNYYLPGYPPPYPPAYPQNYPSQTVQSPPQYCSLQSRRTSTMSPQLHAPS</sequence>
<organism evidence="3 4">
    <name type="scientific">Trichostrongylus colubriformis</name>
    <name type="common">Black scour worm</name>
    <dbReference type="NCBI Taxonomy" id="6319"/>
    <lineage>
        <taxon>Eukaryota</taxon>
        <taxon>Metazoa</taxon>
        <taxon>Ecdysozoa</taxon>
        <taxon>Nematoda</taxon>
        <taxon>Chromadorea</taxon>
        <taxon>Rhabditida</taxon>
        <taxon>Rhabditina</taxon>
        <taxon>Rhabditomorpha</taxon>
        <taxon>Strongyloidea</taxon>
        <taxon>Trichostrongylidae</taxon>
        <taxon>Trichostrongylus</taxon>
    </lineage>
</organism>
<evidence type="ECO:0000256" key="2">
    <source>
        <dbReference type="SAM" id="SignalP"/>
    </source>
</evidence>
<dbReference type="AlphaFoldDB" id="A0AAN8FFW9"/>
<proteinExistence type="predicted"/>
<gene>
    <name evidence="3" type="ORF">GCK32_009528</name>
</gene>
<dbReference type="Proteomes" id="UP001331761">
    <property type="component" value="Unassembled WGS sequence"/>
</dbReference>
<evidence type="ECO:0000313" key="4">
    <source>
        <dbReference type="Proteomes" id="UP001331761"/>
    </source>
</evidence>
<reference evidence="3 4" key="1">
    <citation type="submission" date="2019-10" db="EMBL/GenBank/DDBJ databases">
        <title>Assembly and Annotation for the nematode Trichostrongylus colubriformis.</title>
        <authorList>
            <person name="Martin J."/>
        </authorList>
    </citation>
    <scope>NUCLEOTIDE SEQUENCE [LARGE SCALE GENOMIC DNA]</scope>
    <source>
        <strain evidence="3">G859</strain>
        <tissue evidence="3">Whole worm</tissue>
    </source>
</reference>
<evidence type="ECO:0000256" key="1">
    <source>
        <dbReference type="SAM" id="MobiDB-lite"/>
    </source>
</evidence>